<keyword evidence="6" id="KW-1133">Transmembrane helix</keyword>
<comment type="similarity">
    <text evidence="1">Belongs to the peptidase C40 family.</text>
</comment>
<dbReference type="EMBL" id="CP032627">
    <property type="protein sequence ID" value="AYG00434.1"/>
    <property type="molecule type" value="Genomic_DNA"/>
</dbReference>
<protein>
    <submittedName>
        <fullName evidence="8">Gamma-glutamyl-diamino acid-endopeptidase</fullName>
    </submittedName>
</protein>
<evidence type="ECO:0000256" key="6">
    <source>
        <dbReference type="SAM" id="Phobius"/>
    </source>
</evidence>
<dbReference type="AlphaFoldDB" id="A0A387BDU8"/>
<evidence type="ECO:0000256" key="2">
    <source>
        <dbReference type="ARBA" id="ARBA00022670"/>
    </source>
</evidence>
<dbReference type="Proteomes" id="UP000269374">
    <property type="component" value="Chromosome"/>
</dbReference>
<dbReference type="InterPro" id="IPR000064">
    <property type="entry name" value="NLP_P60_dom"/>
</dbReference>
<dbReference type="InterPro" id="IPR038765">
    <property type="entry name" value="Papain-like_cys_pep_sf"/>
</dbReference>
<feature type="domain" description="NlpC/P60" evidence="7">
    <location>
        <begin position="144"/>
        <end position="287"/>
    </location>
</feature>
<proteinExistence type="inferred from homology"/>
<evidence type="ECO:0000313" key="9">
    <source>
        <dbReference type="Proteomes" id="UP000269374"/>
    </source>
</evidence>
<evidence type="ECO:0000256" key="1">
    <source>
        <dbReference type="ARBA" id="ARBA00007074"/>
    </source>
</evidence>
<keyword evidence="2" id="KW-0645">Protease</keyword>
<dbReference type="KEGG" id="lact:D7I46_04630"/>
<organism evidence="8 9">
    <name type="scientific">Lactococcus allomyrinae</name>
    <dbReference type="NCBI Taxonomy" id="2419773"/>
    <lineage>
        <taxon>Bacteria</taxon>
        <taxon>Bacillati</taxon>
        <taxon>Bacillota</taxon>
        <taxon>Bacilli</taxon>
        <taxon>Lactobacillales</taxon>
        <taxon>Streptococcaceae</taxon>
        <taxon>Lactococcus</taxon>
    </lineage>
</organism>
<keyword evidence="6" id="KW-0812">Transmembrane</keyword>
<keyword evidence="9" id="KW-1185">Reference proteome</keyword>
<dbReference type="PROSITE" id="PS51935">
    <property type="entry name" value="NLPC_P60"/>
    <property type="match status" value="1"/>
</dbReference>
<evidence type="ECO:0000256" key="3">
    <source>
        <dbReference type="ARBA" id="ARBA00022737"/>
    </source>
</evidence>
<keyword evidence="3" id="KW-0677">Repeat</keyword>
<dbReference type="SUPFAM" id="SSF69360">
    <property type="entry name" value="Cell wall binding repeat"/>
    <property type="match status" value="1"/>
</dbReference>
<dbReference type="PANTHER" id="PTHR47053">
    <property type="entry name" value="MUREIN DD-ENDOPEPTIDASE MEPH-RELATED"/>
    <property type="match status" value="1"/>
</dbReference>
<name>A0A387BDU8_9LACT</name>
<dbReference type="PANTHER" id="PTHR47053:SF1">
    <property type="entry name" value="MUREIN DD-ENDOPEPTIDASE MEPH-RELATED"/>
    <property type="match status" value="1"/>
</dbReference>
<dbReference type="Gene3D" id="3.90.1720.10">
    <property type="entry name" value="endopeptidase domain like (from Nostoc punctiforme)"/>
    <property type="match status" value="1"/>
</dbReference>
<dbReference type="SUPFAM" id="SSF54001">
    <property type="entry name" value="Cysteine proteinases"/>
    <property type="match status" value="1"/>
</dbReference>
<evidence type="ECO:0000259" key="7">
    <source>
        <dbReference type="PROSITE" id="PS51935"/>
    </source>
</evidence>
<reference evidence="8 9" key="1">
    <citation type="submission" date="2018-09" db="EMBL/GenBank/DDBJ databases">
        <title>Genome sequencing of strain 1JSPR-7.</title>
        <authorList>
            <person name="Heo J."/>
            <person name="Kim S.-J."/>
            <person name="Kwon S.-W."/>
        </authorList>
    </citation>
    <scope>NUCLEOTIDE SEQUENCE [LARGE SCALE GENOMIC DNA]</scope>
    <source>
        <strain evidence="8 9">1JSPR-7</strain>
    </source>
</reference>
<evidence type="ECO:0000256" key="4">
    <source>
        <dbReference type="ARBA" id="ARBA00022801"/>
    </source>
</evidence>
<dbReference type="InterPro" id="IPR018337">
    <property type="entry name" value="Cell_wall/Cho-bd_repeat"/>
</dbReference>
<dbReference type="Gene3D" id="2.10.270.10">
    <property type="entry name" value="Cholin Binding"/>
    <property type="match status" value="1"/>
</dbReference>
<dbReference type="GO" id="GO:0008234">
    <property type="term" value="F:cysteine-type peptidase activity"/>
    <property type="evidence" value="ECO:0007669"/>
    <property type="project" value="UniProtKB-KW"/>
</dbReference>
<feature type="transmembrane region" description="Helical" evidence="6">
    <location>
        <begin position="15"/>
        <end position="36"/>
    </location>
</feature>
<dbReference type="Pfam" id="PF00877">
    <property type="entry name" value="NLPC_P60"/>
    <property type="match status" value="1"/>
</dbReference>
<keyword evidence="6" id="KW-0472">Membrane</keyword>
<evidence type="ECO:0000256" key="5">
    <source>
        <dbReference type="ARBA" id="ARBA00022807"/>
    </source>
</evidence>
<dbReference type="GO" id="GO:0006508">
    <property type="term" value="P:proteolysis"/>
    <property type="evidence" value="ECO:0007669"/>
    <property type="project" value="UniProtKB-KW"/>
</dbReference>
<sequence length="289" mass="31869">MERTKRARRKKLKKYQLGLFIIGLVVLGMILCFLIIPRVTEMLKRADGKFVQENGATYYISGKEKLKGLQTISGEKYDFDLETGAMKTGFQTVNGKTVYFDLSTGKMETGLHEINGYYYYFESDGTDNVLKAYEAVAKTLDSGNSSIEGAISKGLKLVGKSPYVYGGGRTDASVAKNEFDCSSFVAYMYRKAGLPLVYQYAASTTLLAETGTAVNWSNKSRGDLLVTASNASEDEQHVAIYLGNGFILHDSTSTNGVAVSRLNEIINEKVLGDMTWAELFESGTVRREI</sequence>
<gene>
    <name evidence="8" type="ORF">D7I46_04630</name>
</gene>
<dbReference type="Pfam" id="PF01473">
    <property type="entry name" value="Choline_bind_1"/>
    <property type="match status" value="1"/>
</dbReference>
<dbReference type="InterPro" id="IPR051202">
    <property type="entry name" value="Peptidase_C40"/>
</dbReference>
<dbReference type="RefSeq" id="WP_120771822.1">
    <property type="nucleotide sequence ID" value="NZ_CP032627.1"/>
</dbReference>
<dbReference type="OrthoDB" id="2032428at2"/>
<evidence type="ECO:0000313" key="8">
    <source>
        <dbReference type="EMBL" id="AYG00434.1"/>
    </source>
</evidence>
<keyword evidence="5" id="KW-0788">Thiol protease</keyword>
<accession>A0A387BDU8</accession>
<keyword evidence="4" id="KW-0378">Hydrolase</keyword>